<evidence type="ECO:0000313" key="2">
    <source>
        <dbReference type="Proteomes" id="UP001243195"/>
    </source>
</evidence>
<protein>
    <recommendedName>
        <fullName evidence="3">Lipoprotein</fullName>
    </recommendedName>
</protein>
<accession>A0AAW8JK26</accession>
<organism evidence="1 2">
    <name type="scientific">Acinetobacter gerneri</name>
    <dbReference type="NCBI Taxonomy" id="202952"/>
    <lineage>
        <taxon>Bacteria</taxon>
        <taxon>Pseudomonadati</taxon>
        <taxon>Pseudomonadota</taxon>
        <taxon>Gammaproteobacteria</taxon>
        <taxon>Moraxellales</taxon>
        <taxon>Moraxellaceae</taxon>
        <taxon>Acinetobacter</taxon>
    </lineage>
</organism>
<reference evidence="1" key="1">
    <citation type="submission" date="2023-08" db="EMBL/GenBank/DDBJ databases">
        <title>Emergence of clinically-relevant ST2 carbapenem-resistant Acinetobacter baumannii strains in hospital sewages in Zhejiang, East of China.</title>
        <authorList>
            <person name="Kaichao C."/>
            <person name="Zhang R."/>
        </authorList>
    </citation>
    <scope>NUCLEOTIDE SEQUENCE</scope>
    <source>
        <strain evidence="1">M-SY-60</strain>
    </source>
</reference>
<dbReference type="RefSeq" id="WP_308956426.1">
    <property type="nucleotide sequence ID" value="NZ_JAVICY010000016.1"/>
</dbReference>
<proteinExistence type="predicted"/>
<evidence type="ECO:0000313" key="1">
    <source>
        <dbReference type="EMBL" id="MDQ9071916.1"/>
    </source>
</evidence>
<dbReference type="EMBL" id="JAVIDA010000013">
    <property type="protein sequence ID" value="MDQ9071916.1"/>
    <property type="molecule type" value="Genomic_DNA"/>
</dbReference>
<comment type="caution">
    <text evidence="1">The sequence shown here is derived from an EMBL/GenBank/DDBJ whole genome shotgun (WGS) entry which is preliminary data.</text>
</comment>
<dbReference type="PROSITE" id="PS51257">
    <property type="entry name" value="PROKAR_LIPOPROTEIN"/>
    <property type="match status" value="1"/>
</dbReference>
<sequence length="207" mass="23730">MKKLNYILVVSLLASCSSESHQNAINERQNSIQKSDEKNINNECMNNTDCMPTKFLTPYYSISYDNLKVVLPLTMVQFSENLLQNNIVTSKNMENSHVNDRDNPAFIDFENNSMLTLNPDPKNGYIKSIDYEYGNCLSLSAADKRIILGLSKFFFEHENVEKILKFNIKQKNNNEMVINTDQLKNGIIFESVCDVASGKGQFNIYRK</sequence>
<dbReference type="AlphaFoldDB" id="A0AAW8JK26"/>
<gene>
    <name evidence="1" type="ORF">RFH51_10640</name>
</gene>
<name>A0AAW8JK26_9GAMM</name>
<evidence type="ECO:0008006" key="3">
    <source>
        <dbReference type="Google" id="ProtNLM"/>
    </source>
</evidence>
<dbReference type="Proteomes" id="UP001243195">
    <property type="component" value="Unassembled WGS sequence"/>
</dbReference>